<dbReference type="InterPro" id="IPR030677">
    <property type="entry name" value="Nnr"/>
</dbReference>
<comment type="similarity">
    <text evidence="17">Belongs to the NnrD/CARKD family.</text>
</comment>
<accession>A0A1T4MR30</accession>
<comment type="similarity">
    <text evidence="4 19">In the C-terminal section; belongs to the NnrD/CARKD family.</text>
</comment>
<feature type="binding site" evidence="17">
    <location>
        <position position="368"/>
    </location>
    <ligand>
        <name>(6S)-NADPHX</name>
        <dbReference type="ChEBI" id="CHEBI:64076"/>
    </ligand>
</feature>
<dbReference type="CDD" id="cd01171">
    <property type="entry name" value="YXKO-related"/>
    <property type="match status" value="1"/>
</dbReference>
<evidence type="ECO:0000256" key="17">
    <source>
        <dbReference type="HAMAP-Rule" id="MF_01965"/>
    </source>
</evidence>
<comment type="catalytic activity">
    <reaction evidence="1 18 19">
        <text>(6R)-NADHX = (6S)-NADHX</text>
        <dbReference type="Rhea" id="RHEA:32215"/>
        <dbReference type="ChEBI" id="CHEBI:64074"/>
        <dbReference type="ChEBI" id="CHEBI:64075"/>
        <dbReference type="EC" id="5.1.99.6"/>
    </reaction>
</comment>
<comment type="catalytic activity">
    <reaction evidence="2 18 19">
        <text>(6R)-NADPHX = (6S)-NADPHX</text>
        <dbReference type="Rhea" id="RHEA:32227"/>
        <dbReference type="ChEBI" id="CHEBI:64076"/>
        <dbReference type="ChEBI" id="CHEBI:64077"/>
        <dbReference type="EC" id="5.1.99.6"/>
    </reaction>
</comment>
<comment type="cofactor">
    <cofactor evidence="18 19">
        <name>K(+)</name>
        <dbReference type="ChEBI" id="CHEBI:29103"/>
    </cofactor>
    <text evidence="18 19">Binds 1 potassium ion per subunit.</text>
</comment>
<dbReference type="RefSeq" id="WP_078757142.1">
    <property type="nucleotide sequence ID" value="NZ_FUXP01000001.1"/>
</dbReference>
<dbReference type="GO" id="GO:0046872">
    <property type="term" value="F:metal ion binding"/>
    <property type="evidence" value="ECO:0007669"/>
    <property type="project" value="UniProtKB-UniRule"/>
</dbReference>
<feature type="binding site" evidence="18">
    <location>
        <position position="61"/>
    </location>
    <ligand>
        <name>K(+)</name>
        <dbReference type="ChEBI" id="CHEBI:29103"/>
    </ligand>
</feature>
<dbReference type="InterPro" id="IPR029056">
    <property type="entry name" value="Ribokinase-like"/>
</dbReference>
<evidence type="ECO:0000256" key="13">
    <source>
        <dbReference type="ARBA" id="ARBA00023268"/>
    </source>
</evidence>
<dbReference type="SUPFAM" id="SSF53613">
    <property type="entry name" value="Ribokinase-like"/>
    <property type="match status" value="1"/>
</dbReference>
<keyword evidence="9 18" id="KW-0630">Potassium</keyword>
<evidence type="ECO:0000259" key="20">
    <source>
        <dbReference type="PROSITE" id="PS51383"/>
    </source>
</evidence>
<evidence type="ECO:0000256" key="18">
    <source>
        <dbReference type="HAMAP-Rule" id="MF_01966"/>
    </source>
</evidence>
<dbReference type="PROSITE" id="PS51383">
    <property type="entry name" value="YJEF_C_3"/>
    <property type="match status" value="1"/>
</dbReference>
<dbReference type="PIRSF" id="PIRSF017184">
    <property type="entry name" value="Nnr"/>
    <property type="match status" value="1"/>
</dbReference>
<feature type="binding site" evidence="18">
    <location>
        <position position="123"/>
    </location>
    <ligand>
        <name>K(+)</name>
        <dbReference type="ChEBI" id="CHEBI:29103"/>
    </ligand>
</feature>
<dbReference type="InterPro" id="IPR004443">
    <property type="entry name" value="YjeF_N_dom"/>
</dbReference>
<evidence type="ECO:0000259" key="21">
    <source>
        <dbReference type="PROSITE" id="PS51385"/>
    </source>
</evidence>
<dbReference type="PANTHER" id="PTHR12592">
    <property type="entry name" value="ATP-DEPENDENT (S)-NAD(P)H-HYDRATE DEHYDRATASE FAMILY MEMBER"/>
    <property type="match status" value="1"/>
</dbReference>
<feature type="binding site" evidence="17">
    <location>
        <position position="434"/>
    </location>
    <ligand>
        <name>AMP</name>
        <dbReference type="ChEBI" id="CHEBI:456215"/>
    </ligand>
</feature>
<keyword evidence="13" id="KW-0511">Multifunctional enzyme</keyword>
<feature type="binding site" evidence="17">
    <location>
        <position position="321"/>
    </location>
    <ligand>
        <name>(6S)-NADPHX</name>
        <dbReference type="ChEBI" id="CHEBI:64076"/>
    </ligand>
</feature>
<keyword evidence="8 17" id="KW-0521">NADP</keyword>
<evidence type="ECO:0000256" key="16">
    <source>
        <dbReference type="ARBA" id="ARBA00049209"/>
    </source>
</evidence>
<keyword evidence="5 18" id="KW-0479">Metal-binding</keyword>
<feature type="binding site" evidence="17">
    <location>
        <position position="435"/>
    </location>
    <ligand>
        <name>(6S)-NADPHX</name>
        <dbReference type="ChEBI" id="CHEBI:64076"/>
    </ligand>
</feature>
<comment type="function">
    <text evidence="18">Catalyzes the epimerization of the S- and R-forms of NAD(P)HX, a damaged form of NAD(P)H that is a result of enzymatic or heat-dependent hydration. This is a prerequisite for the S-specific NAD(P)H-hydrate dehydratase to allow the repair of both epimers of NAD(P)HX.</text>
</comment>
<comment type="catalytic activity">
    <reaction evidence="16 17 19">
        <text>(6S)-NADPHX + ADP = AMP + phosphate + NADPH + H(+)</text>
        <dbReference type="Rhea" id="RHEA:32235"/>
        <dbReference type="ChEBI" id="CHEBI:15378"/>
        <dbReference type="ChEBI" id="CHEBI:43474"/>
        <dbReference type="ChEBI" id="CHEBI:57783"/>
        <dbReference type="ChEBI" id="CHEBI:64076"/>
        <dbReference type="ChEBI" id="CHEBI:456215"/>
        <dbReference type="ChEBI" id="CHEBI:456216"/>
        <dbReference type="EC" id="4.2.1.136"/>
    </reaction>
</comment>
<feature type="binding site" evidence="17">
    <location>
        <begin position="405"/>
        <end position="409"/>
    </location>
    <ligand>
        <name>AMP</name>
        <dbReference type="ChEBI" id="CHEBI:456215"/>
    </ligand>
</feature>
<evidence type="ECO:0000256" key="8">
    <source>
        <dbReference type="ARBA" id="ARBA00022857"/>
    </source>
</evidence>
<keyword evidence="11 18" id="KW-0413">Isomerase</keyword>
<dbReference type="GO" id="GO:0110051">
    <property type="term" value="P:metabolite repair"/>
    <property type="evidence" value="ECO:0007669"/>
    <property type="project" value="TreeGrafter"/>
</dbReference>
<evidence type="ECO:0000256" key="14">
    <source>
        <dbReference type="ARBA" id="ARBA00025153"/>
    </source>
</evidence>
<dbReference type="GO" id="GO:0052856">
    <property type="term" value="F:NAD(P)HX epimerase activity"/>
    <property type="evidence" value="ECO:0007669"/>
    <property type="project" value="UniProtKB-UniRule"/>
</dbReference>
<evidence type="ECO:0000256" key="19">
    <source>
        <dbReference type="PIRNR" id="PIRNR017184"/>
    </source>
</evidence>
<evidence type="ECO:0000256" key="2">
    <source>
        <dbReference type="ARBA" id="ARBA00000909"/>
    </source>
</evidence>
<dbReference type="GO" id="GO:0005524">
    <property type="term" value="F:ATP binding"/>
    <property type="evidence" value="ECO:0007669"/>
    <property type="project" value="UniProtKB-UniRule"/>
</dbReference>
<name>A0A1T4MR30_9GAMM</name>
<reference evidence="22 23" key="1">
    <citation type="submission" date="2017-02" db="EMBL/GenBank/DDBJ databases">
        <authorList>
            <person name="Peterson S.W."/>
        </authorList>
    </citation>
    <scope>NUCLEOTIDE SEQUENCE [LARGE SCALE GENOMIC DNA]</scope>
    <source>
        <strain evidence="22 23">DSM 21749</strain>
    </source>
</reference>
<dbReference type="AlphaFoldDB" id="A0A1T4MR30"/>
<evidence type="ECO:0000256" key="1">
    <source>
        <dbReference type="ARBA" id="ARBA00000013"/>
    </source>
</evidence>
<dbReference type="GO" id="GO:0046496">
    <property type="term" value="P:nicotinamide nucleotide metabolic process"/>
    <property type="evidence" value="ECO:0007669"/>
    <property type="project" value="UniProtKB-UniRule"/>
</dbReference>
<comment type="function">
    <text evidence="17">Catalyzes the dehydration of the S-form of NAD(P)HX at the expense of ADP, which is converted to AMP. Together with NAD(P)HX epimerase, which catalyzes the epimerization of the S- and R-forms, the enzyme allows the repair of both epimers of NAD(P)HX, a damaged form of NAD(P)H that is a result of enzymatic or heat-dependent hydration.</text>
</comment>
<feature type="binding site" evidence="18">
    <location>
        <begin position="127"/>
        <end position="133"/>
    </location>
    <ligand>
        <name>(6S)-NADPHX</name>
        <dbReference type="ChEBI" id="CHEBI:64076"/>
    </ligand>
</feature>
<comment type="catalytic activity">
    <reaction evidence="15 17 19">
        <text>(6S)-NADHX + ADP = AMP + phosphate + NADH + H(+)</text>
        <dbReference type="Rhea" id="RHEA:32223"/>
        <dbReference type="ChEBI" id="CHEBI:15378"/>
        <dbReference type="ChEBI" id="CHEBI:43474"/>
        <dbReference type="ChEBI" id="CHEBI:57945"/>
        <dbReference type="ChEBI" id="CHEBI:64074"/>
        <dbReference type="ChEBI" id="CHEBI:456215"/>
        <dbReference type="ChEBI" id="CHEBI:456216"/>
        <dbReference type="EC" id="4.2.1.136"/>
    </reaction>
</comment>
<keyword evidence="23" id="KW-1185">Reference proteome</keyword>
<comment type="subunit">
    <text evidence="17">Homotetramer.</text>
</comment>
<feature type="binding site" evidence="18">
    <location>
        <begin position="60"/>
        <end position="64"/>
    </location>
    <ligand>
        <name>(6S)-NADPHX</name>
        <dbReference type="ChEBI" id="CHEBI:64076"/>
    </ligand>
</feature>
<evidence type="ECO:0000256" key="3">
    <source>
        <dbReference type="ARBA" id="ARBA00006001"/>
    </source>
</evidence>
<dbReference type="SUPFAM" id="SSF64153">
    <property type="entry name" value="YjeF N-terminal domain-like"/>
    <property type="match status" value="1"/>
</dbReference>
<comment type="cofactor">
    <cofactor evidence="17">
        <name>Mg(2+)</name>
        <dbReference type="ChEBI" id="CHEBI:18420"/>
    </cofactor>
</comment>
<sequence>MPTASDLYGPDALRALEALAADACGDAFEPMRRAGSAAYEVAARSWPRAQRIVVICGPGNNGGDGYVFALRALEQGRDALVVRMPAHQPRPGLASRACGEFLAAGGLVQEFNGTLPVADLLVDALFGIGFSRVPGEDTAPLIDAINSHGAPVLALDVPSGVVAATGAVPGAAVEAGCTVEFIVAKAGLRTGAARDHVGRLELASLSLDPTLLENVESAAERLVPADLARWLRPRRRDSHKGRHGRVLLVGGDHGHGGAIILCAEAALRSGAGLVEVLTREAHVSGALARVPEAMVRATPDAAQPVAAALSGHADVIAIGPGLGQDCWGRSLFEEVRASGTAMVLDADALNLLALSPCRLPSGTVLTPHPGEAGRLLGCTVADVQADRFASAAALVERYGAVVVLKGAGTIIAAPGRTPRLIDAGNPGMAVGGMGDLLTGAVAAMLGQGLEPFDAASAAALLHSAAGDAAAAIDGQRGLLPTDLTPWLRRLSNPEFHPWT</sequence>
<dbReference type="PROSITE" id="PS51385">
    <property type="entry name" value="YJEF_N"/>
    <property type="match status" value="1"/>
</dbReference>
<evidence type="ECO:0000256" key="11">
    <source>
        <dbReference type="ARBA" id="ARBA00023235"/>
    </source>
</evidence>
<dbReference type="InterPro" id="IPR036652">
    <property type="entry name" value="YjeF_N_dom_sf"/>
</dbReference>
<dbReference type="GO" id="GO:0052855">
    <property type="term" value="F:ADP-dependent NAD(P)H-hydrate dehydratase activity"/>
    <property type="evidence" value="ECO:0007669"/>
    <property type="project" value="UniProtKB-UniRule"/>
</dbReference>
<keyword evidence="12 17" id="KW-0456">Lyase</keyword>
<dbReference type="Gene3D" id="3.40.50.10260">
    <property type="entry name" value="YjeF N-terminal domain"/>
    <property type="match status" value="1"/>
</dbReference>
<comment type="caution">
    <text evidence="18">Lacks conserved residue(s) required for the propagation of feature annotation.</text>
</comment>
<comment type="similarity">
    <text evidence="18">Belongs to the NnrE/AIBP family.</text>
</comment>
<protein>
    <recommendedName>
        <fullName evidence="19">Bifunctional NAD(P)H-hydrate repair enzyme</fullName>
    </recommendedName>
    <alternativeName>
        <fullName evidence="19">Nicotinamide nucleotide repair protein</fullName>
    </alternativeName>
    <domain>
        <recommendedName>
            <fullName evidence="19">ADP-dependent (S)-NAD(P)H-hydrate dehydratase</fullName>
            <ecNumber evidence="19">4.2.1.136</ecNumber>
        </recommendedName>
        <alternativeName>
            <fullName evidence="19">ADP-dependent NAD(P)HX dehydratase</fullName>
        </alternativeName>
    </domain>
    <domain>
        <recommendedName>
            <fullName evidence="19">NAD(P)H-hydrate epimerase</fullName>
            <ecNumber evidence="19">5.1.99.6</ecNumber>
        </recommendedName>
    </domain>
</protein>
<evidence type="ECO:0000256" key="6">
    <source>
        <dbReference type="ARBA" id="ARBA00022741"/>
    </source>
</evidence>
<organism evidence="22 23">
    <name type="scientific">Lysobacter spongiicola DSM 21749</name>
    <dbReference type="NCBI Taxonomy" id="1122188"/>
    <lineage>
        <taxon>Bacteria</taxon>
        <taxon>Pseudomonadati</taxon>
        <taxon>Pseudomonadota</taxon>
        <taxon>Gammaproteobacteria</taxon>
        <taxon>Lysobacterales</taxon>
        <taxon>Lysobacteraceae</taxon>
        <taxon>Novilysobacter</taxon>
    </lineage>
</organism>
<keyword evidence="7 17" id="KW-0067">ATP-binding</keyword>
<dbReference type="HAMAP" id="MF_01965">
    <property type="entry name" value="NADHX_dehydratase"/>
    <property type="match status" value="1"/>
</dbReference>
<evidence type="ECO:0000313" key="22">
    <source>
        <dbReference type="EMBL" id="SJZ69287.1"/>
    </source>
</evidence>
<comment type="function">
    <text evidence="14 19">Bifunctional enzyme that catalyzes the epimerization of the S- and R-forms of NAD(P)HX and the dehydration of the S-form of NAD(P)HX at the expense of ADP, which is converted to AMP. This allows the repair of both epimers of NAD(P)HX, a damaged form of NAD(P)H that is a result of enzymatic or heat-dependent hydration.</text>
</comment>
<keyword evidence="6 17" id="KW-0547">Nucleotide-binding</keyword>
<dbReference type="PANTHER" id="PTHR12592:SF0">
    <property type="entry name" value="ATP-DEPENDENT (S)-NAD(P)H-HYDRATE DEHYDRATASE"/>
    <property type="match status" value="1"/>
</dbReference>
<evidence type="ECO:0000256" key="15">
    <source>
        <dbReference type="ARBA" id="ARBA00048238"/>
    </source>
</evidence>
<keyword evidence="10 17" id="KW-0520">NAD</keyword>
<dbReference type="NCBIfam" id="TIGR00196">
    <property type="entry name" value="yjeF_cterm"/>
    <property type="match status" value="1"/>
</dbReference>
<evidence type="ECO:0000256" key="10">
    <source>
        <dbReference type="ARBA" id="ARBA00023027"/>
    </source>
</evidence>
<evidence type="ECO:0000313" key="23">
    <source>
        <dbReference type="Proteomes" id="UP000190061"/>
    </source>
</evidence>
<feature type="binding site" evidence="18">
    <location>
        <position position="156"/>
    </location>
    <ligand>
        <name>(6S)-NADPHX</name>
        <dbReference type="ChEBI" id="CHEBI:64076"/>
    </ligand>
</feature>
<evidence type="ECO:0000256" key="12">
    <source>
        <dbReference type="ARBA" id="ARBA00023239"/>
    </source>
</evidence>
<dbReference type="Gene3D" id="3.40.1190.20">
    <property type="match status" value="1"/>
</dbReference>
<feature type="domain" description="YjeF C-terminal" evidence="20">
    <location>
        <begin position="223"/>
        <end position="494"/>
    </location>
</feature>
<dbReference type="EMBL" id="FUXP01000001">
    <property type="protein sequence ID" value="SJZ69287.1"/>
    <property type="molecule type" value="Genomic_DNA"/>
</dbReference>
<dbReference type="OrthoDB" id="9806925at2"/>
<feature type="binding site" evidence="18">
    <location>
        <position position="159"/>
    </location>
    <ligand>
        <name>K(+)</name>
        <dbReference type="ChEBI" id="CHEBI:29103"/>
    </ligand>
</feature>
<dbReference type="Pfam" id="PF03853">
    <property type="entry name" value="YjeF_N"/>
    <property type="match status" value="1"/>
</dbReference>
<dbReference type="InterPro" id="IPR017953">
    <property type="entry name" value="Carbohydrate_kinase_pred_CS"/>
</dbReference>
<dbReference type="PROSITE" id="PS01049">
    <property type="entry name" value="YJEF_C_1"/>
    <property type="match status" value="1"/>
</dbReference>
<proteinExistence type="inferred from homology"/>
<feature type="binding site" evidence="17">
    <location>
        <position position="258"/>
    </location>
    <ligand>
        <name>(6S)-NADPHX</name>
        <dbReference type="ChEBI" id="CHEBI:64076"/>
    </ligand>
</feature>
<evidence type="ECO:0000256" key="4">
    <source>
        <dbReference type="ARBA" id="ARBA00009524"/>
    </source>
</evidence>
<dbReference type="NCBIfam" id="TIGR00197">
    <property type="entry name" value="yjeF_nterm"/>
    <property type="match status" value="1"/>
</dbReference>
<dbReference type="Pfam" id="PF01256">
    <property type="entry name" value="Carb_kinase"/>
    <property type="match status" value="1"/>
</dbReference>
<comment type="similarity">
    <text evidence="3 19">In the N-terminal section; belongs to the NnrE/AIBP family.</text>
</comment>
<evidence type="ECO:0000256" key="9">
    <source>
        <dbReference type="ARBA" id="ARBA00022958"/>
    </source>
</evidence>
<dbReference type="InterPro" id="IPR000631">
    <property type="entry name" value="CARKD"/>
</dbReference>
<dbReference type="STRING" id="1122188.SAMN02745674_00546"/>
<dbReference type="EC" id="4.2.1.136" evidence="19"/>
<evidence type="ECO:0000256" key="5">
    <source>
        <dbReference type="ARBA" id="ARBA00022723"/>
    </source>
</evidence>
<evidence type="ECO:0000256" key="7">
    <source>
        <dbReference type="ARBA" id="ARBA00022840"/>
    </source>
</evidence>
<dbReference type="Proteomes" id="UP000190061">
    <property type="component" value="Unassembled WGS sequence"/>
</dbReference>
<dbReference type="EC" id="5.1.99.6" evidence="19"/>
<feature type="domain" description="YjeF N-terminal" evidence="21">
    <location>
        <begin position="13"/>
        <end position="213"/>
    </location>
</feature>
<dbReference type="HAMAP" id="MF_01966">
    <property type="entry name" value="NADHX_epimerase"/>
    <property type="match status" value="1"/>
</dbReference>
<gene>
    <name evidence="18" type="primary">nnrE</name>
    <name evidence="17" type="synonym">nnrD</name>
    <name evidence="22" type="ORF">SAMN02745674_00546</name>
</gene>